<evidence type="ECO:0000313" key="11">
    <source>
        <dbReference type="EMBL" id="KYO66117.1"/>
    </source>
</evidence>
<keyword evidence="4 8" id="KW-1133">Transmembrane helix</keyword>
<feature type="transmembrane region" description="Helical" evidence="8">
    <location>
        <begin position="31"/>
        <end position="51"/>
    </location>
</feature>
<feature type="transmembrane region" description="Helical" evidence="8">
    <location>
        <begin position="370"/>
        <end position="397"/>
    </location>
</feature>
<protein>
    <submittedName>
        <fullName evidence="11">Macrolide export ATP-binding/permease protein MacB</fullName>
        <ecNumber evidence="11">3.6.3.-</ecNumber>
    </submittedName>
</protein>
<evidence type="ECO:0000313" key="12">
    <source>
        <dbReference type="Proteomes" id="UP000075737"/>
    </source>
</evidence>
<evidence type="ECO:0000259" key="9">
    <source>
        <dbReference type="Pfam" id="PF02687"/>
    </source>
</evidence>
<dbReference type="EMBL" id="LOHZ01000030">
    <property type="protein sequence ID" value="KYO66117.1"/>
    <property type="molecule type" value="Genomic_DNA"/>
</dbReference>
<dbReference type="Proteomes" id="UP000075737">
    <property type="component" value="Unassembled WGS sequence"/>
</dbReference>
<dbReference type="InterPro" id="IPR025857">
    <property type="entry name" value="MacB_PCD"/>
</dbReference>
<dbReference type="Pfam" id="PF02687">
    <property type="entry name" value="FtsX"/>
    <property type="match status" value="1"/>
</dbReference>
<dbReference type="EC" id="3.6.3.-" evidence="11"/>
<accession>A0A161QB37</accession>
<evidence type="ECO:0000256" key="6">
    <source>
        <dbReference type="ARBA" id="ARBA00038076"/>
    </source>
</evidence>
<feature type="domain" description="ABC3 transporter permease C-terminal" evidence="9">
    <location>
        <begin position="330"/>
        <end position="441"/>
    </location>
</feature>
<evidence type="ECO:0000256" key="7">
    <source>
        <dbReference type="SAM" id="MobiDB-lite"/>
    </source>
</evidence>
<reference evidence="11 12" key="1">
    <citation type="submission" date="2015-12" db="EMBL/GenBank/DDBJ databases">
        <title>Draft genome of Thermovenabulum gondwanense isolated from a red thermophilic microbial mat colonisisng an outflow channel of a bore well.</title>
        <authorList>
            <person name="Patel B.K."/>
        </authorList>
    </citation>
    <scope>NUCLEOTIDE SEQUENCE [LARGE SCALE GENOMIC DNA]</scope>
    <source>
        <strain evidence="11 12">R270</strain>
    </source>
</reference>
<dbReference type="GO" id="GO:0005524">
    <property type="term" value="F:ATP binding"/>
    <property type="evidence" value="ECO:0007669"/>
    <property type="project" value="UniProtKB-KW"/>
</dbReference>
<keyword evidence="11" id="KW-0067">ATP-binding</keyword>
<sequence length="447" mass="48351">MKKNGLETLLVKFFFSAKMAWHGVAAKPLRTFLTVLGIAIGVASVISLMGIGEGARLQVLRQFESLGSNVIEIKAQDPSVEFSPEEAFELKERVSGIKYATPIIKTKAIMRWRRARGEVQILGAGSDYYKVRDYKVITGHFFTEWHVKERAKVAVLGYNIGKSLLNGRSPVGATFTLNNETYRVVGVLSKKGNSQEGLDDLIIIPYTTALKIAGKRTVDEIWVKADSAKSADLAIAQLGRIYRRKLGLDMKAPKVNPEGQNKEGQGEKEKLPNKENPENPAVPPEKQGGSPNTPENIIGGKELITITNMNTLIEEADNANRVMTLLLAGIASVSLLVGGLGIMNIMLVAVSERTSEIGLKRALGAKKSDLLLQFILESVILSLLGAVAGILAGVWGVKIFTSYGLYAVVSINALKVSTFVALGCGLLFGVYPAYLASSVPPVEALRR</sequence>
<feature type="transmembrane region" description="Helical" evidence="8">
    <location>
        <begin position="325"/>
        <end position="350"/>
    </location>
</feature>
<feature type="compositionally biased region" description="Basic and acidic residues" evidence="7">
    <location>
        <begin position="260"/>
        <end position="277"/>
    </location>
</feature>
<dbReference type="OrthoDB" id="9770036at2"/>
<dbReference type="InterPro" id="IPR050250">
    <property type="entry name" value="Macrolide_Exporter_MacB"/>
</dbReference>
<keyword evidence="12" id="KW-1185">Reference proteome</keyword>
<evidence type="ECO:0000256" key="3">
    <source>
        <dbReference type="ARBA" id="ARBA00022692"/>
    </source>
</evidence>
<dbReference type="Pfam" id="PF12704">
    <property type="entry name" value="MacB_PCD"/>
    <property type="match status" value="1"/>
</dbReference>
<evidence type="ECO:0000256" key="4">
    <source>
        <dbReference type="ARBA" id="ARBA00022989"/>
    </source>
</evidence>
<evidence type="ECO:0000256" key="1">
    <source>
        <dbReference type="ARBA" id="ARBA00004651"/>
    </source>
</evidence>
<dbReference type="STRING" id="520767.ATZ99_13090"/>
<organism evidence="11 12">
    <name type="scientific">Thermovenabulum gondwanense</name>
    <dbReference type="NCBI Taxonomy" id="520767"/>
    <lineage>
        <taxon>Bacteria</taxon>
        <taxon>Bacillati</taxon>
        <taxon>Bacillota</taxon>
        <taxon>Clostridia</taxon>
        <taxon>Thermosediminibacterales</taxon>
        <taxon>Thermosediminibacteraceae</taxon>
        <taxon>Thermovenabulum</taxon>
    </lineage>
</organism>
<dbReference type="GO" id="GO:0005886">
    <property type="term" value="C:plasma membrane"/>
    <property type="evidence" value="ECO:0007669"/>
    <property type="project" value="UniProtKB-SubCell"/>
</dbReference>
<dbReference type="PANTHER" id="PTHR30572">
    <property type="entry name" value="MEMBRANE COMPONENT OF TRANSPORTER-RELATED"/>
    <property type="match status" value="1"/>
</dbReference>
<comment type="similarity">
    <text evidence="6">Belongs to the ABC-4 integral membrane protein family.</text>
</comment>
<dbReference type="InterPro" id="IPR003838">
    <property type="entry name" value="ABC3_permease_C"/>
</dbReference>
<feature type="transmembrane region" description="Helical" evidence="8">
    <location>
        <begin position="404"/>
        <end position="431"/>
    </location>
</feature>
<dbReference type="GO" id="GO:0016787">
    <property type="term" value="F:hydrolase activity"/>
    <property type="evidence" value="ECO:0007669"/>
    <property type="project" value="UniProtKB-KW"/>
</dbReference>
<keyword evidence="11" id="KW-0378">Hydrolase</keyword>
<evidence type="ECO:0000256" key="2">
    <source>
        <dbReference type="ARBA" id="ARBA00022475"/>
    </source>
</evidence>
<evidence type="ECO:0000256" key="8">
    <source>
        <dbReference type="SAM" id="Phobius"/>
    </source>
</evidence>
<dbReference type="RefSeq" id="WP_068748491.1">
    <property type="nucleotide sequence ID" value="NZ_LOHZ01000030.1"/>
</dbReference>
<keyword evidence="2" id="KW-1003">Cell membrane</keyword>
<feature type="domain" description="MacB-like periplasmic core" evidence="10">
    <location>
        <begin position="31"/>
        <end position="239"/>
    </location>
</feature>
<keyword evidence="11" id="KW-0547">Nucleotide-binding</keyword>
<comment type="caution">
    <text evidence="11">The sequence shown here is derived from an EMBL/GenBank/DDBJ whole genome shotgun (WGS) entry which is preliminary data.</text>
</comment>
<dbReference type="GO" id="GO:0022857">
    <property type="term" value="F:transmembrane transporter activity"/>
    <property type="evidence" value="ECO:0007669"/>
    <property type="project" value="TreeGrafter"/>
</dbReference>
<gene>
    <name evidence="11" type="primary">macB</name>
    <name evidence="11" type="ORF">ATZ99_13090</name>
</gene>
<name>A0A161QB37_9FIRM</name>
<feature type="region of interest" description="Disordered" evidence="7">
    <location>
        <begin position="252"/>
        <end position="297"/>
    </location>
</feature>
<evidence type="ECO:0000256" key="5">
    <source>
        <dbReference type="ARBA" id="ARBA00023136"/>
    </source>
</evidence>
<dbReference type="PANTHER" id="PTHR30572:SF4">
    <property type="entry name" value="ABC TRANSPORTER PERMEASE YTRF"/>
    <property type="match status" value="1"/>
</dbReference>
<evidence type="ECO:0000259" key="10">
    <source>
        <dbReference type="Pfam" id="PF12704"/>
    </source>
</evidence>
<dbReference type="AlphaFoldDB" id="A0A161QB37"/>
<keyword evidence="5 8" id="KW-0472">Membrane</keyword>
<proteinExistence type="inferred from homology"/>
<comment type="subcellular location">
    <subcellularLocation>
        <location evidence="1">Cell membrane</location>
        <topology evidence="1">Multi-pass membrane protein</topology>
    </subcellularLocation>
</comment>
<keyword evidence="3 8" id="KW-0812">Transmembrane</keyword>